<dbReference type="SUPFAM" id="SSF56112">
    <property type="entry name" value="Protein kinase-like (PK-like)"/>
    <property type="match status" value="1"/>
</dbReference>
<evidence type="ECO:0000313" key="9">
    <source>
        <dbReference type="Proteomes" id="UP000247409"/>
    </source>
</evidence>
<proteinExistence type="predicted"/>
<dbReference type="AlphaFoldDB" id="A0A2V3IYJ8"/>
<dbReference type="CDD" id="cd04515">
    <property type="entry name" value="Alpha_kinase"/>
    <property type="match status" value="1"/>
</dbReference>
<reference evidence="8 9" key="1">
    <citation type="journal article" date="2018" name="Mol. Biol. Evol.">
        <title>Analysis of the draft genome of the red seaweed Gracilariopsis chorda provides insights into genome size evolution in Rhodophyta.</title>
        <authorList>
            <person name="Lee J."/>
            <person name="Yang E.C."/>
            <person name="Graf L."/>
            <person name="Yang J.H."/>
            <person name="Qiu H."/>
            <person name="Zel Zion U."/>
            <person name="Chan C.X."/>
            <person name="Stephens T.G."/>
            <person name="Weber A.P.M."/>
            <person name="Boo G.H."/>
            <person name="Boo S.M."/>
            <person name="Kim K.M."/>
            <person name="Shin Y."/>
            <person name="Jung M."/>
            <person name="Lee S.J."/>
            <person name="Yim H.S."/>
            <person name="Lee J.H."/>
            <person name="Bhattacharya D."/>
            <person name="Yoon H.S."/>
        </authorList>
    </citation>
    <scope>NUCLEOTIDE SEQUENCE [LARGE SCALE GENOMIC DNA]</scope>
    <source>
        <strain evidence="8 9">SKKU-2015</strain>
        <tissue evidence="8">Whole body</tissue>
    </source>
</reference>
<dbReference type="PANTHER" id="PTHR45992:SF11">
    <property type="entry name" value="ALPHA-TYPE PROTEIN KINASE DOMAIN-CONTAINING PROTEIN"/>
    <property type="match status" value="1"/>
</dbReference>
<dbReference type="Pfam" id="PF02816">
    <property type="entry name" value="Alpha_kinase"/>
    <property type="match status" value="1"/>
</dbReference>
<name>A0A2V3IYJ8_9FLOR</name>
<keyword evidence="3" id="KW-0547">Nucleotide-binding</keyword>
<dbReference type="EMBL" id="NBIV01000033">
    <property type="protein sequence ID" value="PXF46757.1"/>
    <property type="molecule type" value="Genomic_DNA"/>
</dbReference>
<evidence type="ECO:0000256" key="1">
    <source>
        <dbReference type="ARBA" id="ARBA00022527"/>
    </source>
</evidence>
<protein>
    <submittedName>
        <fullName evidence="8">Alpha-protein kinase 1</fullName>
    </submittedName>
</protein>
<feature type="region of interest" description="Disordered" evidence="6">
    <location>
        <begin position="319"/>
        <end position="391"/>
    </location>
</feature>
<dbReference type="PANTHER" id="PTHR45992">
    <property type="entry name" value="EUKARYOTIC ELONGATION FACTOR 2 KINASE-RELATED"/>
    <property type="match status" value="1"/>
</dbReference>
<comment type="caution">
    <text evidence="8">The sequence shown here is derived from an EMBL/GenBank/DDBJ whole genome shotgun (WGS) entry which is preliminary data.</text>
</comment>
<dbReference type="GO" id="GO:0005524">
    <property type="term" value="F:ATP binding"/>
    <property type="evidence" value="ECO:0007669"/>
    <property type="project" value="UniProtKB-KW"/>
</dbReference>
<evidence type="ECO:0000256" key="3">
    <source>
        <dbReference type="ARBA" id="ARBA00022741"/>
    </source>
</evidence>
<sequence length="439" mass="49241">MEPSESVHELSSSDVNPAFEDPPSAHLQKEIINDGYRMITRTLQEPLFELYCEAELESPQYVVQFEVFPFSAGGQRLAFQGRMLERMDGGTLKSILPVVVKLQMATTDFLSYSLAERTRICDLEANNTVRKHDITSNLLEKWYKLGTNKSVQVLSAEKVILTRGCAVDHISQHRFAVLHHLFKKLSLDAVLYQGAVGTVEEYLEGRFTKFLNNDGGHNSMVRANFPAAFAHWSWVNSGGLLMVSDIQGVRSGNSYVLTDPCVHSVGGGTYGITDLGMSGVEEFFFKHKCNGLCKDLQLKTDGSDVDVGALMNTRIVRVQDAKQDSEDPSNHTRITSDEERGEADARSDRKRDGLESKGLRRSGCSHVRRLSAPSQERRRTKRFTRTPTGFKDLQVEQASPKTVEDDQERWTKPTRFGGLMALLLRKSRTHRSSNKGTHP</sequence>
<dbReference type="STRING" id="448386.A0A2V3IYJ8"/>
<evidence type="ECO:0000256" key="6">
    <source>
        <dbReference type="SAM" id="MobiDB-lite"/>
    </source>
</evidence>
<dbReference type="OrthoDB" id="301415at2759"/>
<keyword evidence="2" id="KW-0808">Transferase</keyword>
<keyword evidence="5" id="KW-0067">ATP-binding</keyword>
<keyword evidence="1" id="KW-0723">Serine/threonine-protein kinase</keyword>
<keyword evidence="9" id="KW-1185">Reference proteome</keyword>
<feature type="domain" description="Alpha-type protein kinase" evidence="7">
    <location>
        <begin position="37"/>
        <end position="301"/>
    </location>
</feature>
<dbReference type="InterPro" id="IPR011009">
    <property type="entry name" value="Kinase-like_dom_sf"/>
</dbReference>
<keyword evidence="4 8" id="KW-0418">Kinase</keyword>
<evidence type="ECO:0000313" key="8">
    <source>
        <dbReference type="EMBL" id="PXF46757.1"/>
    </source>
</evidence>
<dbReference type="InterPro" id="IPR051852">
    <property type="entry name" value="Alpha-type_PK"/>
</dbReference>
<evidence type="ECO:0000256" key="2">
    <source>
        <dbReference type="ARBA" id="ARBA00022679"/>
    </source>
</evidence>
<dbReference type="PROSITE" id="PS51158">
    <property type="entry name" value="ALPHA_KINASE"/>
    <property type="match status" value="1"/>
</dbReference>
<feature type="compositionally biased region" description="Basic and acidic residues" evidence="6">
    <location>
        <begin position="319"/>
        <end position="358"/>
    </location>
</feature>
<feature type="region of interest" description="Disordered" evidence="6">
    <location>
        <begin position="1"/>
        <end position="24"/>
    </location>
</feature>
<accession>A0A2V3IYJ8</accession>
<dbReference type="Gene3D" id="3.20.200.10">
    <property type="entry name" value="MHCK/EF2 kinase"/>
    <property type="match status" value="1"/>
</dbReference>
<evidence type="ECO:0000256" key="4">
    <source>
        <dbReference type="ARBA" id="ARBA00022777"/>
    </source>
</evidence>
<dbReference type="SMART" id="SM00811">
    <property type="entry name" value="Alpha_kinase"/>
    <property type="match status" value="1"/>
</dbReference>
<dbReference type="InterPro" id="IPR004166">
    <property type="entry name" value="a-kinase_dom"/>
</dbReference>
<gene>
    <name evidence="8" type="ORF">BWQ96_03448</name>
</gene>
<evidence type="ECO:0000256" key="5">
    <source>
        <dbReference type="ARBA" id="ARBA00022840"/>
    </source>
</evidence>
<dbReference type="GO" id="GO:0004674">
    <property type="term" value="F:protein serine/threonine kinase activity"/>
    <property type="evidence" value="ECO:0007669"/>
    <property type="project" value="UniProtKB-KW"/>
</dbReference>
<evidence type="ECO:0000259" key="7">
    <source>
        <dbReference type="PROSITE" id="PS51158"/>
    </source>
</evidence>
<organism evidence="8 9">
    <name type="scientific">Gracilariopsis chorda</name>
    <dbReference type="NCBI Taxonomy" id="448386"/>
    <lineage>
        <taxon>Eukaryota</taxon>
        <taxon>Rhodophyta</taxon>
        <taxon>Florideophyceae</taxon>
        <taxon>Rhodymeniophycidae</taxon>
        <taxon>Gracilariales</taxon>
        <taxon>Gracilariaceae</taxon>
        <taxon>Gracilariopsis</taxon>
    </lineage>
</organism>
<dbReference type="Proteomes" id="UP000247409">
    <property type="component" value="Unassembled WGS sequence"/>
</dbReference>